<dbReference type="InterPro" id="IPR050058">
    <property type="entry name" value="Ala-tRNA_ligase"/>
</dbReference>
<dbReference type="EMBL" id="OZ023710">
    <property type="protein sequence ID" value="CAK9882579.1"/>
    <property type="molecule type" value="Genomic_DNA"/>
</dbReference>
<evidence type="ECO:0000313" key="2">
    <source>
        <dbReference type="Proteomes" id="UP001497522"/>
    </source>
</evidence>
<reference evidence="1" key="1">
    <citation type="submission" date="2024-03" db="EMBL/GenBank/DDBJ databases">
        <authorList>
            <consortium name="ELIXIR-Norway"/>
            <consortium name="Elixir Norway"/>
        </authorList>
    </citation>
    <scope>NUCLEOTIDE SEQUENCE</scope>
</reference>
<evidence type="ECO:0000313" key="1">
    <source>
        <dbReference type="EMBL" id="CAK9882579.1"/>
    </source>
</evidence>
<organism evidence="1 2">
    <name type="scientific">Sphagnum jensenii</name>
    <dbReference type="NCBI Taxonomy" id="128206"/>
    <lineage>
        <taxon>Eukaryota</taxon>
        <taxon>Viridiplantae</taxon>
        <taxon>Streptophyta</taxon>
        <taxon>Embryophyta</taxon>
        <taxon>Bryophyta</taxon>
        <taxon>Sphagnophytina</taxon>
        <taxon>Sphagnopsida</taxon>
        <taxon>Sphagnales</taxon>
        <taxon>Sphagnaceae</taxon>
        <taxon>Sphagnum</taxon>
    </lineage>
</organism>
<accession>A0ABP1C157</accession>
<dbReference type="PANTHER" id="PTHR11777">
    <property type="entry name" value="ALANYL-TRNA SYNTHETASE"/>
    <property type="match status" value="1"/>
</dbReference>
<gene>
    <name evidence="1" type="ORF">CSSPJE1EN2_LOCUS23830</name>
</gene>
<protein>
    <submittedName>
        <fullName evidence="1">Uncharacterized protein</fullName>
    </submittedName>
</protein>
<dbReference type="Gene3D" id="3.10.310.40">
    <property type="match status" value="1"/>
</dbReference>
<sequence length="220" mass="23716">MECSFLVLHCLMGSSRVVSLDAAAKSRGVQESRLEIVSLRNLLDTSVLPPAKKAEFRARLNELQDRMRAAQKAAVGMNLLTSAMAAASPSLEEAVRSAMRLADEAVARNDIYCVVQINVGLDTNTLREAVMAIMNNQKDLAVMIFSVEEVKKLGAIVCAGVPQVAAKRGFRVLDWLHVALQPIDGATVFVKGGIAMGQSKSATSIDEALEMAINYAKHCQ</sequence>
<dbReference type="PANTHER" id="PTHR11777:SF9">
    <property type="entry name" value="ALANINE--TRNA LIGASE, CYTOPLASMIC"/>
    <property type="match status" value="1"/>
</dbReference>
<keyword evidence="2" id="KW-1185">Reference proteome</keyword>
<name>A0ABP1C157_9BRYO</name>
<proteinExistence type="predicted"/>
<dbReference type="Proteomes" id="UP001497522">
    <property type="component" value="Chromosome 9"/>
</dbReference>